<proteinExistence type="predicted"/>
<protein>
    <submittedName>
        <fullName evidence="2">Uncharacterized protein</fullName>
    </submittedName>
</protein>
<reference evidence="2" key="1">
    <citation type="submission" date="2022-11" db="UniProtKB">
        <authorList>
            <consortium name="WormBaseParasite"/>
        </authorList>
    </citation>
    <scope>IDENTIFICATION</scope>
</reference>
<sequence length="262" mass="31333">MANDFIRPNIIQDFIEGPEYITRYEEHDLQVLKALAETADILKTDKNLLNNHLIKYKGSNDEMVVIEFKYEKKESRYTAANPLLSLSQNFKAIVYEKYEYLDIVNRNYCILYELSKIYDIEVLAIETFVQNYKNIAEEYASINDFKSKFSKIAFHPEKHEDSEEEFVRHLSNDVKSLKEKLQDEYHQFKLMQIIEIHSAYIIDRIHDYLVDNEFIKRDYCAMGNNVIFFKPLKDFVKNDEIERIQQFLYSQTGFHINLRSKE</sequence>
<dbReference type="WBParaSite" id="PS1159_v2.g11460.t1">
    <property type="protein sequence ID" value="PS1159_v2.g11460.t1"/>
    <property type="gene ID" value="PS1159_v2.g11460"/>
</dbReference>
<evidence type="ECO:0000313" key="1">
    <source>
        <dbReference type="Proteomes" id="UP000887580"/>
    </source>
</evidence>
<organism evidence="1 2">
    <name type="scientific">Panagrolaimus sp. PS1159</name>
    <dbReference type="NCBI Taxonomy" id="55785"/>
    <lineage>
        <taxon>Eukaryota</taxon>
        <taxon>Metazoa</taxon>
        <taxon>Ecdysozoa</taxon>
        <taxon>Nematoda</taxon>
        <taxon>Chromadorea</taxon>
        <taxon>Rhabditida</taxon>
        <taxon>Tylenchina</taxon>
        <taxon>Panagrolaimomorpha</taxon>
        <taxon>Panagrolaimoidea</taxon>
        <taxon>Panagrolaimidae</taxon>
        <taxon>Panagrolaimus</taxon>
    </lineage>
</organism>
<dbReference type="Proteomes" id="UP000887580">
    <property type="component" value="Unplaced"/>
</dbReference>
<accession>A0AC35EWP5</accession>
<evidence type="ECO:0000313" key="2">
    <source>
        <dbReference type="WBParaSite" id="PS1159_v2.g11460.t1"/>
    </source>
</evidence>
<name>A0AC35EWP5_9BILA</name>